<organism evidence="3">
    <name type="scientific">Micromonas pusilla (strain CCMP1545)</name>
    <name type="common">Picoplanktonic green alga</name>
    <dbReference type="NCBI Taxonomy" id="564608"/>
    <lineage>
        <taxon>Eukaryota</taxon>
        <taxon>Viridiplantae</taxon>
        <taxon>Chlorophyta</taxon>
        <taxon>Mamiellophyceae</taxon>
        <taxon>Mamiellales</taxon>
        <taxon>Mamiellaceae</taxon>
        <taxon>Micromonas</taxon>
    </lineage>
</organism>
<accession>C1N5V6</accession>
<dbReference type="RefSeq" id="XP_003063431.1">
    <property type="nucleotide sequence ID" value="XM_003063385.1"/>
</dbReference>
<gene>
    <name evidence="2" type="ORF">MICPUCDRAFT_53057</name>
</gene>
<evidence type="ECO:0000313" key="2">
    <source>
        <dbReference type="EMBL" id="EEH52567.1"/>
    </source>
</evidence>
<feature type="compositionally biased region" description="Low complexity" evidence="1">
    <location>
        <begin position="23"/>
        <end position="48"/>
    </location>
</feature>
<keyword evidence="3" id="KW-1185">Reference proteome</keyword>
<reference evidence="2 3" key="1">
    <citation type="journal article" date="2009" name="Science">
        <title>Green evolution and dynamic adaptations revealed by genomes of the marine picoeukaryotes Micromonas.</title>
        <authorList>
            <person name="Worden A.Z."/>
            <person name="Lee J.H."/>
            <person name="Mock T."/>
            <person name="Rouze P."/>
            <person name="Simmons M.P."/>
            <person name="Aerts A.L."/>
            <person name="Allen A.E."/>
            <person name="Cuvelier M.L."/>
            <person name="Derelle E."/>
            <person name="Everett M.V."/>
            <person name="Foulon E."/>
            <person name="Grimwood J."/>
            <person name="Gundlach H."/>
            <person name="Henrissat B."/>
            <person name="Napoli C."/>
            <person name="McDonald S.M."/>
            <person name="Parker M.S."/>
            <person name="Rombauts S."/>
            <person name="Salamov A."/>
            <person name="Von Dassow P."/>
            <person name="Badger J.H."/>
            <person name="Coutinho P.M."/>
            <person name="Demir E."/>
            <person name="Dubchak I."/>
            <person name="Gentemann C."/>
            <person name="Eikrem W."/>
            <person name="Gready J.E."/>
            <person name="John U."/>
            <person name="Lanier W."/>
            <person name="Lindquist E.A."/>
            <person name="Lucas S."/>
            <person name="Mayer K.F."/>
            <person name="Moreau H."/>
            <person name="Not F."/>
            <person name="Otillar R."/>
            <person name="Panaud O."/>
            <person name="Pangilinan J."/>
            <person name="Paulsen I."/>
            <person name="Piegu B."/>
            <person name="Poliakov A."/>
            <person name="Robbens S."/>
            <person name="Schmutz J."/>
            <person name="Toulza E."/>
            <person name="Wyss T."/>
            <person name="Zelensky A."/>
            <person name="Zhou K."/>
            <person name="Armbrust E.V."/>
            <person name="Bhattacharya D."/>
            <person name="Goodenough U.W."/>
            <person name="Van de Peer Y."/>
            <person name="Grigoriev I.V."/>
        </authorList>
    </citation>
    <scope>NUCLEOTIDE SEQUENCE [LARGE SCALE GENOMIC DNA]</scope>
    <source>
        <strain evidence="2 3">CCMP1545</strain>
    </source>
</reference>
<dbReference type="Proteomes" id="UP000001876">
    <property type="component" value="Unassembled WGS sequence"/>
</dbReference>
<evidence type="ECO:0000256" key="1">
    <source>
        <dbReference type="SAM" id="MobiDB-lite"/>
    </source>
</evidence>
<feature type="region of interest" description="Disordered" evidence="1">
    <location>
        <begin position="90"/>
        <end position="140"/>
    </location>
</feature>
<dbReference type="KEGG" id="mpp:MICPUCDRAFT_53057"/>
<evidence type="ECO:0000313" key="3">
    <source>
        <dbReference type="Proteomes" id="UP000001876"/>
    </source>
</evidence>
<protein>
    <submittedName>
        <fullName evidence="2">Uncharacterized protein</fullName>
    </submittedName>
</protein>
<dbReference type="EMBL" id="GG663748">
    <property type="protein sequence ID" value="EEH52567.1"/>
    <property type="molecule type" value="Genomic_DNA"/>
</dbReference>
<feature type="compositionally biased region" description="Basic residues" evidence="1">
    <location>
        <begin position="92"/>
        <end position="126"/>
    </location>
</feature>
<feature type="region of interest" description="Disordered" evidence="1">
    <location>
        <begin position="1"/>
        <end position="48"/>
    </location>
</feature>
<dbReference type="AlphaFoldDB" id="C1N5V6"/>
<dbReference type="OrthoDB" id="10632972at2759"/>
<proteinExistence type="predicted"/>
<name>C1N5V6_MICPC</name>
<dbReference type="GeneID" id="9688663"/>
<sequence>MPAAAKKAKTAAGAGGGAVLPGQPVQAPSAHPQQAAHPQHQQQPAAPQVRPKFFTHRPVSTLDRVPFQLTDELFLYGMALNNRRLRSSVLRPRSRCPARRSPRSPRSRRRCRRRRPRSRPRRRPRACRCASARGRTSRRRSARIRRVRVALELIRREYAETAAAASAKGEEYAPPKFVVPAQYDAAIGIELWLLDHASNFNASELDKKVQLMRSIQARPIYDKVASGSLNKIEEEGVQMELLACWVELTKTFYIALRESRNLSSRGVPNIKAPTFRLPEELLPMPLPWDPDTELVDEHDFDKVRPISHWSPYDPVGVVNAVP</sequence>